<comment type="catalytic activity">
    <reaction evidence="4">
        <text>dTTP + H2O = dTMP + diphosphate + H(+)</text>
        <dbReference type="Rhea" id="RHEA:28534"/>
        <dbReference type="ChEBI" id="CHEBI:15377"/>
        <dbReference type="ChEBI" id="CHEBI:15378"/>
        <dbReference type="ChEBI" id="CHEBI:33019"/>
        <dbReference type="ChEBI" id="CHEBI:37568"/>
        <dbReference type="ChEBI" id="CHEBI:63528"/>
        <dbReference type="EC" id="3.6.1.9"/>
    </reaction>
</comment>
<sequence>MSPQQRLILASASPRRAELLRQIGVSFSTAATDVEEIRRVDEPPGDYVLRLAQEKSRAGLALAVAGGATGDNIWSLGADTLGVVDGEILEKPRDFTDFVRMMRLMSGREHSVLSALCLTGKGAAFSDVVETRVRFRELDRRLIEGYWETGEPADKAGGYGIQGMGAMLVESIHGSYSNVVGLPLETLAGFFERAGIEYWQSGNPKAQGRIRS</sequence>
<comment type="similarity">
    <text evidence="4">Belongs to the Maf family. YhdE subfamily.</text>
</comment>
<evidence type="ECO:0000313" key="5">
    <source>
        <dbReference type="EMBL" id="WGL16464.1"/>
    </source>
</evidence>
<keyword evidence="3 4" id="KW-0546">Nucleotide metabolism</keyword>
<keyword evidence="2 4" id="KW-0378">Hydrolase</keyword>
<comment type="caution">
    <text evidence="4">Lacks conserved residue(s) required for the propagation of feature annotation.</text>
</comment>
<protein>
    <recommendedName>
        <fullName evidence="4">dTTP/UTP pyrophosphatase</fullName>
        <shortName evidence="4">dTTPase/UTPase</shortName>
        <ecNumber evidence="4">3.6.1.9</ecNumber>
    </recommendedName>
    <alternativeName>
        <fullName evidence="4">Nucleoside triphosphate pyrophosphatase</fullName>
    </alternativeName>
    <alternativeName>
        <fullName evidence="4">Nucleotide pyrophosphatase</fullName>
        <shortName evidence="4">Nucleotide PPase</shortName>
    </alternativeName>
</protein>
<dbReference type="Pfam" id="PF02545">
    <property type="entry name" value="Maf"/>
    <property type="match status" value="1"/>
</dbReference>
<evidence type="ECO:0000256" key="4">
    <source>
        <dbReference type="HAMAP-Rule" id="MF_00528"/>
    </source>
</evidence>
<comment type="function">
    <text evidence="4">Nucleoside triphosphate pyrophosphatase that hydrolyzes dTTP and UTP. May have a dual role in cell division arrest and in preventing the incorporation of modified nucleotides into cellular nucleic acids.</text>
</comment>
<comment type="cofactor">
    <cofactor evidence="1 4">
        <name>a divalent metal cation</name>
        <dbReference type="ChEBI" id="CHEBI:60240"/>
    </cofactor>
</comment>
<proteinExistence type="inferred from homology"/>
<dbReference type="PIRSF" id="PIRSF006305">
    <property type="entry name" value="Maf"/>
    <property type="match status" value="1"/>
</dbReference>
<name>A0ABY8NDI7_9GAMM</name>
<feature type="active site" description="Proton acceptor" evidence="4">
    <location>
        <position position="79"/>
    </location>
</feature>
<gene>
    <name evidence="5" type="ORF">PVT68_17085</name>
</gene>
<accession>A0ABY8NDI7</accession>
<dbReference type="Proteomes" id="UP001236500">
    <property type="component" value="Chromosome"/>
</dbReference>
<dbReference type="RefSeq" id="WP_280320218.1">
    <property type="nucleotide sequence ID" value="NZ_CP118605.1"/>
</dbReference>
<dbReference type="PANTHER" id="PTHR43213">
    <property type="entry name" value="BIFUNCTIONAL DTTP/UTP PYROPHOSPHATASE/METHYLTRANSFERASE PROTEIN-RELATED"/>
    <property type="match status" value="1"/>
</dbReference>
<feature type="site" description="Important for substrate specificity" evidence="4">
    <location>
        <position position="162"/>
    </location>
</feature>
<dbReference type="EMBL" id="CP118605">
    <property type="protein sequence ID" value="WGL16464.1"/>
    <property type="molecule type" value="Genomic_DNA"/>
</dbReference>
<keyword evidence="4" id="KW-0963">Cytoplasm</keyword>
<dbReference type="InterPro" id="IPR029001">
    <property type="entry name" value="ITPase-like_fam"/>
</dbReference>
<dbReference type="PANTHER" id="PTHR43213:SF5">
    <property type="entry name" value="BIFUNCTIONAL DTTP_UTP PYROPHOSPHATASE_METHYLTRANSFERASE PROTEIN-RELATED"/>
    <property type="match status" value="1"/>
</dbReference>
<evidence type="ECO:0000256" key="1">
    <source>
        <dbReference type="ARBA" id="ARBA00001968"/>
    </source>
</evidence>
<comment type="subcellular location">
    <subcellularLocation>
        <location evidence="4">Cytoplasm</location>
    </subcellularLocation>
</comment>
<evidence type="ECO:0000256" key="3">
    <source>
        <dbReference type="ARBA" id="ARBA00023080"/>
    </source>
</evidence>
<dbReference type="HAMAP" id="MF_00528">
    <property type="entry name" value="Maf"/>
    <property type="match status" value="1"/>
</dbReference>
<feature type="site" description="Important for substrate specificity" evidence="4">
    <location>
        <position position="80"/>
    </location>
</feature>
<dbReference type="EC" id="3.6.1.9" evidence="4"/>
<comment type="catalytic activity">
    <reaction evidence="4">
        <text>UTP + H2O = UMP + diphosphate + H(+)</text>
        <dbReference type="Rhea" id="RHEA:29395"/>
        <dbReference type="ChEBI" id="CHEBI:15377"/>
        <dbReference type="ChEBI" id="CHEBI:15378"/>
        <dbReference type="ChEBI" id="CHEBI:33019"/>
        <dbReference type="ChEBI" id="CHEBI:46398"/>
        <dbReference type="ChEBI" id="CHEBI:57865"/>
        <dbReference type="EC" id="3.6.1.9"/>
    </reaction>
</comment>
<evidence type="ECO:0000313" key="6">
    <source>
        <dbReference type="Proteomes" id="UP001236500"/>
    </source>
</evidence>
<evidence type="ECO:0000256" key="2">
    <source>
        <dbReference type="ARBA" id="ARBA00022801"/>
    </source>
</evidence>
<dbReference type="NCBIfam" id="TIGR00172">
    <property type="entry name" value="maf"/>
    <property type="match status" value="1"/>
</dbReference>
<dbReference type="SUPFAM" id="SSF52972">
    <property type="entry name" value="ITPase-like"/>
    <property type="match status" value="1"/>
</dbReference>
<dbReference type="InterPro" id="IPR003697">
    <property type="entry name" value="Maf-like"/>
</dbReference>
<reference evidence="5 6" key="1">
    <citation type="submission" date="2023-02" db="EMBL/GenBank/DDBJ databases">
        <title>Description and genomic characterization of Microbulbifer bruguierae sp. nov., isolated from the sediment of mangrove plant Bruguiera sexangula.</title>
        <authorList>
            <person name="Long M."/>
        </authorList>
    </citation>
    <scope>NUCLEOTIDE SEQUENCE [LARGE SCALE GENOMIC DNA]</scope>
    <source>
        <strain evidence="5 6">H12</strain>
    </source>
</reference>
<organism evidence="5 6">
    <name type="scientific">Microbulbifer bruguierae</name>
    <dbReference type="NCBI Taxonomy" id="3029061"/>
    <lineage>
        <taxon>Bacteria</taxon>
        <taxon>Pseudomonadati</taxon>
        <taxon>Pseudomonadota</taxon>
        <taxon>Gammaproteobacteria</taxon>
        <taxon>Cellvibrionales</taxon>
        <taxon>Microbulbiferaceae</taxon>
        <taxon>Microbulbifer</taxon>
    </lineage>
</organism>
<feature type="site" description="Important for substrate specificity" evidence="4">
    <location>
        <position position="15"/>
    </location>
</feature>
<dbReference type="CDD" id="cd00555">
    <property type="entry name" value="Maf"/>
    <property type="match status" value="1"/>
</dbReference>
<dbReference type="Gene3D" id="3.90.950.10">
    <property type="match status" value="1"/>
</dbReference>
<keyword evidence="6" id="KW-1185">Reference proteome</keyword>